<dbReference type="AlphaFoldDB" id="B4D036"/>
<feature type="transmembrane region" description="Helical" evidence="1">
    <location>
        <begin position="36"/>
        <end position="61"/>
    </location>
</feature>
<accession>B4D036</accession>
<keyword evidence="1" id="KW-0472">Membrane</keyword>
<evidence type="ECO:0000256" key="1">
    <source>
        <dbReference type="SAM" id="Phobius"/>
    </source>
</evidence>
<feature type="transmembrane region" description="Helical" evidence="1">
    <location>
        <begin position="6"/>
        <end position="24"/>
    </location>
</feature>
<dbReference type="InParanoid" id="B4D036"/>
<reference evidence="2 3" key="1">
    <citation type="journal article" date="2011" name="J. Bacteriol.">
        <title>Genome sequence of Chthoniobacter flavus Ellin428, an aerobic heterotrophic soil bacterium.</title>
        <authorList>
            <person name="Kant R."/>
            <person name="van Passel M.W."/>
            <person name="Palva A."/>
            <person name="Lucas S."/>
            <person name="Lapidus A."/>
            <person name="Glavina Del Rio T."/>
            <person name="Dalin E."/>
            <person name="Tice H."/>
            <person name="Bruce D."/>
            <person name="Goodwin L."/>
            <person name="Pitluck S."/>
            <person name="Larimer F.W."/>
            <person name="Land M.L."/>
            <person name="Hauser L."/>
            <person name="Sangwan P."/>
            <person name="de Vos W.M."/>
            <person name="Janssen P.H."/>
            <person name="Smidt H."/>
        </authorList>
    </citation>
    <scope>NUCLEOTIDE SEQUENCE [LARGE SCALE GENOMIC DNA]</scope>
    <source>
        <strain evidence="2 3">Ellin428</strain>
    </source>
</reference>
<dbReference type="Proteomes" id="UP000005824">
    <property type="component" value="Unassembled WGS sequence"/>
</dbReference>
<evidence type="ECO:0000313" key="2">
    <source>
        <dbReference type="EMBL" id="EDY20350.1"/>
    </source>
</evidence>
<dbReference type="EMBL" id="ABVL01000005">
    <property type="protein sequence ID" value="EDY20350.1"/>
    <property type="molecule type" value="Genomic_DNA"/>
</dbReference>
<name>B4D036_9BACT</name>
<proteinExistence type="predicted"/>
<keyword evidence="3" id="KW-1185">Reference proteome</keyword>
<organism evidence="2 3">
    <name type="scientific">Chthoniobacter flavus Ellin428</name>
    <dbReference type="NCBI Taxonomy" id="497964"/>
    <lineage>
        <taxon>Bacteria</taxon>
        <taxon>Pseudomonadati</taxon>
        <taxon>Verrucomicrobiota</taxon>
        <taxon>Spartobacteria</taxon>
        <taxon>Chthoniobacterales</taxon>
        <taxon>Chthoniobacteraceae</taxon>
        <taxon>Chthoniobacter</taxon>
    </lineage>
</organism>
<sequence length="67" mass="7125">MENFFGCLAIVVMLASFPGGYWLARRCVKNVGGRIVLTLLFGVIIMVVGVIAVISGCSVAGGRMDFK</sequence>
<dbReference type="RefSeq" id="WP_006979599.1">
    <property type="nucleotide sequence ID" value="NZ_ABVL01000005.1"/>
</dbReference>
<keyword evidence="1" id="KW-1133">Transmembrane helix</keyword>
<comment type="caution">
    <text evidence="2">The sequence shown here is derived from an EMBL/GenBank/DDBJ whole genome shotgun (WGS) entry which is preliminary data.</text>
</comment>
<protein>
    <submittedName>
        <fullName evidence="2">Uncharacterized protein</fullName>
    </submittedName>
</protein>
<gene>
    <name evidence="2" type="ORF">CfE428DRAFT_2274</name>
</gene>
<keyword evidence="1" id="KW-0812">Transmembrane</keyword>
<evidence type="ECO:0000313" key="3">
    <source>
        <dbReference type="Proteomes" id="UP000005824"/>
    </source>
</evidence>